<keyword evidence="8" id="KW-0539">Nucleus</keyword>
<evidence type="ECO:0000313" key="13">
    <source>
        <dbReference type="Proteomes" id="UP001151529"/>
    </source>
</evidence>
<keyword evidence="3" id="KW-0540">Nuclease</keyword>
<reference evidence="12" key="1">
    <citation type="submission" date="2022-11" db="EMBL/GenBank/DDBJ databases">
        <authorList>
            <person name="Hyden B.L."/>
            <person name="Feng K."/>
            <person name="Yates T."/>
            <person name="Jawdy S."/>
            <person name="Smart L.B."/>
            <person name="Muchero W."/>
        </authorList>
    </citation>
    <scope>NUCLEOTIDE SEQUENCE</scope>
    <source>
        <tissue evidence="12">Shoot tip</tissue>
    </source>
</reference>
<dbReference type="InterPro" id="IPR002562">
    <property type="entry name" value="3'-5'_exonuclease_dom"/>
</dbReference>
<dbReference type="Pfam" id="PF08066">
    <property type="entry name" value="PMC2NT"/>
    <property type="match status" value="1"/>
</dbReference>
<dbReference type="InterPro" id="IPR012588">
    <property type="entry name" value="Exosome-assoc_fac_Rrp6_N"/>
</dbReference>
<dbReference type="GO" id="GO:0000166">
    <property type="term" value="F:nucleotide binding"/>
    <property type="evidence" value="ECO:0007669"/>
    <property type="project" value="InterPro"/>
</dbReference>
<dbReference type="Gene3D" id="3.30.420.10">
    <property type="entry name" value="Ribonuclease H-like superfamily/Ribonuclease H"/>
    <property type="match status" value="1"/>
</dbReference>
<evidence type="ECO:0000256" key="2">
    <source>
        <dbReference type="ARBA" id="ARBA00022552"/>
    </source>
</evidence>
<dbReference type="GO" id="GO:0003727">
    <property type="term" value="F:single-stranded RNA binding"/>
    <property type="evidence" value="ECO:0007669"/>
    <property type="project" value="TreeGrafter"/>
</dbReference>
<feature type="region of interest" description="Disordered" evidence="10">
    <location>
        <begin position="768"/>
        <end position="915"/>
    </location>
</feature>
<keyword evidence="6" id="KW-0269">Exonuclease</keyword>
<feature type="region of interest" description="Disordered" evidence="10">
    <location>
        <begin position="1"/>
        <end position="28"/>
    </location>
</feature>
<dbReference type="PANTHER" id="PTHR12124:SF47">
    <property type="entry name" value="EXOSOME COMPONENT 10"/>
    <property type="match status" value="1"/>
</dbReference>
<keyword evidence="13" id="KW-1185">Reference proteome</keyword>
<dbReference type="InterPro" id="IPR044876">
    <property type="entry name" value="HRDC_dom_sf"/>
</dbReference>
<dbReference type="AlphaFoldDB" id="A0A9Q0PTP3"/>
<dbReference type="GO" id="GO:0000467">
    <property type="term" value="P:exonucleolytic trimming to generate mature 3'-end of 5.8S rRNA from tricistronic rRNA transcript (SSU-rRNA, 5.8S rRNA, LSU-rRNA)"/>
    <property type="evidence" value="ECO:0007669"/>
    <property type="project" value="InterPro"/>
</dbReference>
<organism evidence="12 13">
    <name type="scientific">Salix viminalis</name>
    <name type="common">Common osier</name>
    <name type="synonym">Basket willow</name>
    <dbReference type="NCBI Taxonomy" id="40686"/>
    <lineage>
        <taxon>Eukaryota</taxon>
        <taxon>Viridiplantae</taxon>
        <taxon>Streptophyta</taxon>
        <taxon>Embryophyta</taxon>
        <taxon>Tracheophyta</taxon>
        <taxon>Spermatophyta</taxon>
        <taxon>Magnoliopsida</taxon>
        <taxon>eudicotyledons</taxon>
        <taxon>Gunneridae</taxon>
        <taxon>Pentapetalae</taxon>
        <taxon>rosids</taxon>
        <taxon>fabids</taxon>
        <taxon>Malpighiales</taxon>
        <taxon>Salicaceae</taxon>
        <taxon>Saliceae</taxon>
        <taxon>Salix</taxon>
    </lineage>
</organism>
<dbReference type="Pfam" id="PF00570">
    <property type="entry name" value="HRDC"/>
    <property type="match status" value="1"/>
</dbReference>
<dbReference type="Proteomes" id="UP001151529">
    <property type="component" value="Chromosome 13"/>
</dbReference>
<keyword evidence="4" id="KW-0378">Hydrolase</keyword>
<evidence type="ECO:0000256" key="4">
    <source>
        <dbReference type="ARBA" id="ARBA00022801"/>
    </source>
</evidence>
<dbReference type="GO" id="GO:0071040">
    <property type="term" value="P:nuclear polyadenylation-dependent antisense transcript catabolic process"/>
    <property type="evidence" value="ECO:0007669"/>
    <property type="project" value="TreeGrafter"/>
</dbReference>
<feature type="compositionally biased region" description="Basic and acidic residues" evidence="10">
    <location>
        <begin position="886"/>
        <end position="897"/>
    </location>
</feature>
<feature type="compositionally biased region" description="Polar residues" evidence="10">
    <location>
        <begin position="875"/>
        <end position="884"/>
    </location>
</feature>
<name>A0A9Q0PTP3_SALVM</name>
<dbReference type="GO" id="GO:0000176">
    <property type="term" value="C:nuclear exosome (RNase complex)"/>
    <property type="evidence" value="ECO:0007669"/>
    <property type="project" value="InterPro"/>
</dbReference>
<protein>
    <recommendedName>
        <fullName evidence="11">HRDC domain-containing protein</fullName>
    </recommendedName>
</protein>
<evidence type="ECO:0000256" key="10">
    <source>
        <dbReference type="SAM" id="MobiDB-lite"/>
    </source>
</evidence>
<dbReference type="SUPFAM" id="SSF47819">
    <property type="entry name" value="HRDC-like"/>
    <property type="match status" value="1"/>
</dbReference>
<dbReference type="InterPro" id="IPR049559">
    <property type="entry name" value="Rrp6p-like_exo"/>
</dbReference>
<dbReference type="SMART" id="SM00474">
    <property type="entry name" value="35EXOc"/>
    <property type="match status" value="1"/>
</dbReference>
<dbReference type="InterPro" id="IPR036397">
    <property type="entry name" value="RNaseH_sf"/>
</dbReference>
<reference evidence="12" key="2">
    <citation type="journal article" date="2023" name="Int. J. Mol. Sci.">
        <title>De Novo Assembly and Annotation of 11 Diverse Shrub Willow (Salix) Genomes Reveals Novel Gene Organization in Sex-Linked Regions.</title>
        <authorList>
            <person name="Hyden B."/>
            <person name="Feng K."/>
            <person name="Yates T.B."/>
            <person name="Jawdy S."/>
            <person name="Cereghino C."/>
            <person name="Smart L.B."/>
            <person name="Muchero W."/>
        </authorList>
    </citation>
    <scope>NUCLEOTIDE SEQUENCE [LARGE SCALE GENOMIC DNA]</scope>
    <source>
        <tissue evidence="12">Shoot tip</tissue>
    </source>
</reference>
<dbReference type="Gene3D" id="1.10.150.80">
    <property type="entry name" value="HRDC domain"/>
    <property type="match status" value="1"/>
</dbReference>
<dbReference type="PANTHER" id="PTHR12124">
    <property type="entry name" value="POLYMYOSITIS/SCLERODERMA AUTOANTIGEN-RELATED"/>
    <property type="match status" value="1"/>
</dbReference>
<dbReference type="GO" id="GO:0071051">
    <property type="term" value="P:poly(A)-dependent snoRNA 3'-end processing"/>
    <property type="evidence" value="ECO:0007669"/>
    <property type="project" value="TreeGrafter"/>
</dbReference>
<dbReference type="SUPFAM" id="SSF53098">
    <property type="entry name" value="Ribonuclease H-like"/>
    <property type="match status" value="1"/>
</dbReference>
<keyword evidence="2" id="KW-0698">rRNA processing</keyword>
<comment type="similarity">
    <text evidence="9">Belongs to the exosome component 10/RRP6 family.</text>
</comment>
<sequence length="915" mass="101815">MTQNDANMVETEEEEEESPKESQSLHTLTATQLSSSVSNLSASARAIPSNKDFHFYCNFDEFKIPIQEIAAKSQSLLESIGSSSSNHIFKDKLQFPADVDIDEAYDWLVNVNDEILERFDASIDDFKRAREETGRVAGVDREDGFQLVLGKKNKKSMIKTMSDDSVSCAGGDSGVKVAENKKWILGNKAKVPFHIPTIRKPQEEHNILVYNSNKAFEHVWLERSEDGMRVIHPLERLSVLDFMDTSIGGVEPAPPLPIESTAFKLVEEVKDLKELAAKLRGANEFAVDLEHNQYRSFQGLTCLMQISTRTEDFIIDTLKLRIHVGPYLREVFKDPAKRKVMHGADRDIVWLQRDFGIYICNLFDTGQASRVLKLERNSLEHLLHHFCGVTAKKEYQNADWRLRPLPDEMIRYAREDTHYLLHIYDLMRDLLLSKPNDNENADPPLLEVYKRSYDVCMQLYEKELFTENSYLNMYGLPSAGFNAQQLAIVAGLYEWRDAVARAEDESTGYILPNKTLLEIAKEMPVTSSQLRRLMKSKHSYIERHLSSAVSIIRHSMQTSAAFEATVQHLKERYMETKALQEETEVNNGSEAQSIHGGNGMNSNVAACHETSAQLEKGLLKQRSGVVELGRGGQGSSAKHHGENGEVNTGFSSYISDTSPTAKVAGATVQVLKKPSGAFGALLGGAAAKRKLDSGKKVKEEIKLEKIRSSVNLPFHSFMGINEPPKLAVEEPVAVSEISHPEESLDAPVTGSSLQDIIILDDDSDMEQNTQIAEPDGDDSKTPSVKGDGKSSGAALETDEGEEPVSLADLSTSFEKCFPSRNQNKKTAEAEKSGEPSGGLKLKPFDYATALRFNEDPAHRSKAGRAKNQRGGLDSVGTTKSSTGARMQREEETGEFRQGRRRQAFPATGNRSATFR</sequence>
<dbReference type="InterPro" id="IPR002121">
    <property type="entry name" value="HRDC_dom"/>
</dbReference>
<dbReference type="GO" id="GO:0071038">
    <property type="term" value="P:TRAMP-dependent tRNA surveillance pathway"/>
    <property type="evidence" value="ECO:0007669"/>
    <property type="project" value="TreeGrafter"/>
</dbReference>
<dbReference type="GO" id="GO:0005730">
    <property type="term" value="C:nucleolus"/>
    <property type="evidence" value="ECO:0007669"/>
    <property type="project" value="UniProtKB-ARBA"/>
</dbReference>
<dbReference type="InterPro" id="IPR012337">
    <property type="entry name" value="RNaseH-like_sf"/>
</dbReference>
<keyword evidence="5" id="KW-0271">Exosome</keyword>
<dbReference type="GO" id="GO:0071037">
    <property type="term" value="P:nuclear polyadenylation-dependent snRNA catabolic process"/>
    <property type="evidence" value="ECO:0007669"/>
    <property type="project" value="TreeGrafter"/>
</dbReference>
<evidence type="ECO:0000256" key="3">
    <source>
        <dbReference type="ARBA" id="ARBA00022722"/>
    </source>
</evidence>
<dbReference type="CDD" id="cd06147">
    <property type="entry name" value="Rrp6p_like_exo"/>
    <property type="match status" value="1"/>
</dbReference>
<comment type="subcellular location">
    <subcellularLocation>
        <location evidence="1">Nucleus</location>
    </subcellularLocation>
</comment>
<accession>A0A9Q0PTP3</accession>
<dbReference type="EMBL" id="JAPFFL010000011">
    <property type="protein sequence ID" value="KAJ6693922.1"/>
    <property type="molecule type" value="Genomic_DNA"/>
</dbReference>
<evidence type="ECO:0000256" key="1">
    <source>
        <dbReference type="ARBA" id="ARBA00004123"/>
    </source>
</evidence>
<dbReference type="FunFam" id="1.10.150.80:FF:000001">
    <property type="entry name" value="Putative exosome component 10"/>
    <property type="match status" value="1"/>
</dbReference>
<dbReference type="SMART" id="SM00341">
    <property type="entry name" value="HRDC"/>
    <property type="match status" value="1"/>
</dbReference>
<dbReference type="GO" id="GO:0071039">
    <property type="term" value="P:nuclear polyadenylation-dependent CUT catabolic process"/>
    <property type="evidence" value="ECO:0007669"/>
    <property type="project" value="TreeGrafter"/>
</dbReference>
<dbReference type="GO" id="GO:0071036">
    <property type="term" value="P:nuclear polyadenylation-dependent snoRNA catabolic process"/>
    <property type="evidence" value="ECO:0007669"/>
    <property type="project" value="TreeGrafter"/>
</dbReference>
<dbReference type="InterPro" id="IPR045092">
    <property type="entry name" value="Rrp6-like"/>
</dbReference>
<evidence type="ECO:0000256" key="6">
    <source>
        <dbReference type="ARBA" id="ARBA00022839"/>
    </source>
</evidence>
<feature type="domain" description="HRDC" evidence="11">
    <location>
        <begin position="482"/>
        <end position="562"/>
    </location>
</feature>
<dbReference type="GO" id="GO:0000175">
    <property type="term" value="F:3'-5'-RNA exonuclease activity"/>
    <property type="evidence" value="ECO:0007669"/>
    <property type="project" value="InterPro"/>
</dbReference>
<gene>
    <name evidence="12" type="ORF">OIU85_004686</name>
</gene>
<evidence type="ECO:0000256" key="7">
    <source>
        <dbReference type="ARBA" id="ARBA00023158"/>
    </source>
</evidence>
<dbReference type="InterPro" id="IPR010997">
    <property type="entry name" value="HRDC-like_sf"/>
</dbReference>
<dbReference type="Pfam" id="PF01612">
    <property type="entry name" value="DNA_pol_A_exo1"/>
    <property type="match status" value="1"/>
</dbReference>
<dbReference type="FunFam" id="3.30.420.10:FF:000065">
    <property type="entry name" value="Protein RRP6-like 2 isoform A"/>
    <property type="match status" value="1"/>
</dbReference>
<evidence type="ECO:0000256" key="8">
    <source>
        <dbReference type="ARBA" id="ARBA00023242"/>
    </source>
</evidence>
<proteinExistence type="inferred from homology"/>
<dbReference type="PROSITE" id="PS50967">
    <property type="entry name" value="HRDC"/>
    <property type="match status" value="1"/>
</dbReference>
<dbReference type="OrthoDB" id="2250022at2759"/>
<dbReference type="GO" id="GO:0080188">
    <property type="term" value="P:gene silencing by siRNA-directed DNA methylation"/>
    <property type="evidence" value="ECO:0007669"/>
    <property type="project" value="UniProtKB-ARBA"/>
</dbReference>
<evidence type="ECO:0000259" key="11">
    <source>
        <dbReference type="PROSITE" id="PS50967"/>
    </source>
</evidence>
<evidence type="ECO:0000256" key="5">
    <source>
        <dbReference type="ARBA" id="ARBA00022835"/>
    </source>
</evidence>
<evidence type="ECO:0000256" key="9">
    <source>
        <dbReference type="ARBA" id="ARBA00043957"/>
    </source>
</evidence>
<dbReference type="GO" id="GO:0071035">
    <property type="term" value="P:nuclear polyadenylation-dependent rRNA catabolic process"/>
    <property type="evidence" value="ECO:0007669"/>
    <property type="project" value="TreeGrafter"/>
</dbReference>
<keyword evidence="7" id="KW-0943">RNA-mediated gene silencing</keyword>
<dbReference type="GO" id="GO:0071044">
    <property type="term" value="P:histone mRNA catabolic process"/>
    <property type="evidence" value="ECO:0007669"/>
    <property type="project" value="TreeGrafter"/>
</dbReference>
<evidence type="ECO:0000313" key="12">
    <source>
        <dbReference type="EMBL" id="KAJ6693922.1"/>
    </source>
</evidence>
<comment type="caution">
    <text evidence="12">The sequence shown here is derived from an EMBL/GenBank/DDBJ whole genome shotgun (WGS) entry which is preliminary data.</text>
</comment>